<evidence type="ECO:0000313" key="3">
    <source>
        <dbReference type="Proteomes" id="UP000518474"/>
    </source>
</evidence>
<protein>
    <submittedName>
        <fullName evidence="2">RHS domain-containing protein</fullName>
    </submittedName>
</protein>
<dbReference type="Gene3D" id="2.180.10.10">
    <property type="entry name" value="RHS repeat-associated core"/>
    <property type="match status" value="1"/>
</dbReference>
<evidence type="ECO:0000259" key="1">
    <source>
        <dbReference type="Pfam" id="PF03527"/>
    </source>
</evidence>
<proteinExistence type="predicted"/>
<sequence length="72" mass="8196">DQGSYEPLARVDKAGKEGPNRILYFHTDVNGAPEEMTDSDGKIVWETGYQVWGNTIQEKDHGRVEQNLRYQG</sequence>
<accession>A0A7W3APM2</accession>
<gene>
    <name evidence="2" type="ORF">HV245_24660</name>
</gene>
<name>A0A7W3APM2_9ESCH</name>
<evidence type="ECO:0000313" key="2">
    <source>
        <dbReference type="EMBL" id="MBA7901279.1"/>
    </source>
</evidence>
<dbReference type="AlphaFoldDB" id="A0A7W3APM2"/>
<dbReference type="Pfam" id="PF03527">
    <property type="entry name" value="RHS"/>
    <property type="match status" value="1"/>
</dbReference>
<feature type="non-terminal residue" evidence="2">
    <location>
        <position position="72"/>
    </location>
</feature>
<feature type="domain" description="RHS protein conserved region" evidence="1">
    <location>
        <begin position="22"/>
        <end position="58"/>
    </location>
</feature>
<dbReference type="RefSeq" id="WP_182151228.1">
    <property type="nucleotide sequence ID" value="NZ_JABXPT010000102.1"/>
</dbReference>
<feature type="non-terminal residue" evidence="2">
    <location>
        <position position="1"/>
    </location>
</feature>
<comment type="caution">
    <text evidence="2">The sequence shown here is derived from an EMBL/GenBank/DDBJ whole genome shotgun (WGS) entry which is preliminary data.</text>
</comment>
<reference evidence="2 3" key="1">
    <citation type="submission" date="2020-06" db="EMBL/GenBank/DDBJ databases">
        <title>REHAB project genomes.</title>
        <authorList>
            <person name="Shaw L.P."/>
        </authorList>
    </citation>
    <scope>NUCLEOTIDE SEQUENCE [LARGE SCALE GENOMIC DNA]</scope>
    <source>
        <strain evidence="2 3">RHBSTW-00604</strain>
    </source>
</reference>
<dbReference type="InterPro" id="IPR001826">
    <property type="entry name" value="RHS"/>
</dbReference>
<dbReference type="EMBL" id="JABXPT010000102">
    <property type="protein sequence ID" value="MBA7901279.1"/>
    <property type="molecule type" value="Genomic_DNA"/>
</dbReference>
<organism evidence="2 3">
    <name type="scientific">Escherichia marmotae</name>
    <dbReference type="NCBI Taxonomy" id="1499973"/>
    <lineage>
        <taxon>Bacteria</taxon>
        <taxon>Pseudomonadati</taxon>
        <taxon>Pseudomonadota</taxon>
        <taxon>Gammaproteobacteria</taxon>
        <taxon>Enterobacterales</taxon>
        <taxon>Enterobacteriaceae</taxon>
        <taxon>Escherichia</taxon>
    </lineage>
</organism>
<dbReference type="Proteomes" id="UP000518474">
    <property type="component" value="Unassembled WGS sequence"/>
</dbReference>